<gene>
    <name evidence="2" type="ORF">ACFFVI_07985</name>
</gene>
<feature type="transmembrane region" description="Helical" evidence="1">
    <location>
        <begin position="149"/>
        <end position="169"/>
    </location>
</feature>
<evidence type="ECO:0000313" key="3">
    <source>
        <dbReference type="Proteomes" id="UP001589748"/>
    </source>
</evidence>
<name>A0ABV5LS35_9ACTN</name>
<dbReference type="Pfam" id="PF19700">
    <property type="entry name" value="DUF6198"/>
    <property type="match status" value="1"/>
</dbReference>
<feature type="transmembrane region" description="Helical" evidence="1">
    <location>
        <begin position="77"/>
        <end position="98"/>
    </location>
</feature>
<sequence length="211" mass="21890">MTSPVPSHAVRLPQLLVGLILYGVAIAFFVRADVGLEPWTVFAQGVSLQTGLGIGWVTNLVGAAVLLLWIPLRQRPGVGTVLNVALVGTSIEIGLAVLPVVDPLAVRIGFGVFGMLLLAVASGLYLGAHYGPGPRDGLMTGLHRRTGRPVWMLRAGIELTVLAVGWLLGGSVGPGTVVFALGIGPLVGVALPIFDVTARRERARVSATLGV</sequence>
<feature type="transmembrane region" description="Helical" evidence="1">
    <location>
        <begin position="104"/>
        <end position="128"/>
    </location>
</feature>
<evidence type="ECO:0000313" key="2">
    <source>
        <dbReference type="EMBL" id="MFB9376906.1"/>
    </source>
</evidence>
<dbReference type="PANTHER" id="PTHR40078:SF1">
    <property type="entry name" value="INTEGRAL MEMBRANE PROTEIN"/>
    <property type="match status" value="1"/>
</dbReference>
<dbReference type="RefSeq" id="WP_380135544.1">
    <property type="nucleotide sequence ID" value="NZ_JBHLUI010000003.1"/>
</dbReference>
<dbReference type="Proteomes" id="UP001589748">
    <property type="component" value="Unassembled WGS sequence"/>
</dbReference>
<keyword evidence="1" id="KW-0812">Transmembrane</keyword>
<proteinExistence type="predicted"/>
<feature type="transmembrane region" description="Helical" evidence="1">
    <location>
        <begin position="50"/>
        <end position="70"/>
    </location>
</feature>
<protein>
    <submittedName>
        <fullName evidence="2">YitT family protein</fullName>
    </submittedName>
</protein>
<reference evidence="2 3" key="1">
    <citation type="submission" date="2024-09" db="EMBL/GenBank/DDBJ databases">
        <authorList>
            <person name="Sun Q."/>
            <person name="Mori K."/>
        </authorList>
    </citation>
    <scope>NUCLEOTIDE SEQUENCE [LARGE SCALE GENOMIC DNA]</scope>
    <source>
        <strain evidence="2 3">TISTR 1856</strain>
    </source>
</reference>
<feature type="transmembrane region" description="Helical" evidence="1">
    <location>
        <begin position="12"/>
        <end position="30"/>
    </location>
</feature>
<evidence type="ECO:0000256" key="1">
    <source>
        <dbReference type="SAM" id="Phobius"/>
    </source>
</evidence>
<dbReference type="InterPro" id="IPR038750">
    <property type="entry name" value="YczE/YyaS-like"/>
</dbReference>
<comment type="caution">
    <text evidence="2">The sequence shown here is derived from an EMBL/GenBank/DDBJ whole genome shotgun (WGS) entry which is preliminary data.</text>
</comment>
<keyword evidence="3" id="KW-1185">Reference proteome</keyword>
<keyword evidence="1" id="KW-1133">Transmembrane helix</keyword>
<feature type="transmembrane region" description="Helical" evidence="1">
    <location>
        <begin position="175"/>
        <end position="194"/>
    </location>
</feature>
<dbReference type="EMBL" id="JBHMDM010000004">
    <property type="protein sequence ID" value="MFB9376906.1"/>
    <property type="molecule type" value="Genomic_DNA"/>
</dbReference>
<dbReference type="PANTHER" id="PTHR40078">
    <property type="entry name" value="INTEGRAL MEMBRANE PROTEIN-RELATED"/>
    <property type="match status" value="1"/>
</dbReference>
<organism evidence="2 3">
    <name type="scientific">Kineococcus gynurae</name>
    <dbReference type="NCBI Taxonomy" id="452979"/>
    <lineage>
        <taxon>Bacteria</taxon>
        <taxon>Bacillati</taxon>
        <taxon>Actinomycetota</taxon>
        <taxon>Actinomycetes</taxon>
        <taxon>Kineosporiales</taxon>
        <taxon>Kineosporiaceae</taxon>
        <taxon>Kineococcus</taxon>
    </lineage>
</organism>
<keyword evidence="1" id="KW-0472">Membrane</keyword>
<accession>A0ABV5LS35</accession>